<keyword evidence="1" id="KW-0472">Membrane</keyword>
<proteinExistence type="predicted"/>
<gene>
    <name evidence="2" type="ORF">GCM10017790_64070</name>
</gene>
<keyword evidence="1" id="KW-0812">Transmembrane</keyword>
<comment type="caution">
    <text evidence="2">The sequence shown here is derived from an EMBL/GenBank/DDBJ whole genome shotgun (WGS) entry which is preliminary data.</text>
</comment>
<evidence type="ECO:0000313" key="2">
    <source>
        <dbReference type="EMBL" id="GHH30386.1"/>
    </source>
</evidence>
<keyword evidence="1" id="KW-1133">Transmembrane helix</keyword>
<sequence length="50" mass="5528">MAWTVITLGLVTMLWVSDFRSWPVYLTAAPGAVVSVLLWVGVARARRRPG</sequence>
<feature type="transmembrane region" description="Helical" evidence="1">
    <location>
        <begin position="22"/>
        <end position="42"/>
    </location>
</feature>
<evidence type="ECO:0000256" key="1">
    <source>
        <dbReference type="SAM" id="Phobius"/>
    </source>
</evidence>
<evidence type="ECO:0000313" key="3">
    <source>
        <dbReference type="Proteomes" id="UP000635387"/>
    </source>
</evidence>
<dbReference type="Proteomes" id="UP000635387">
    <property type="component" value="Unassembled WGS sequence"/>
</dbReference>
<name>A0ABQ3M9T3_9PSEU</name>
<organism evidence="2 3">
    <name type="scientific">Amycolatopsis oliviviridis</name>
    <dbReference type="NCBI Taxonomy" id="1471590"/>
    <lineage>
        <taxon>Bacteria</taxon>
        <taxon>Bacillati</taxon>
        <taxon>Actinomycetota</taxon>
        <taxon>Actinomycetes</taxon>
        <taxon>Pseudonocardiales</taxon>
        <taxon>Pseudonocardiaceae</taxon>
        <taxon>Amycolatopsis</taxon>
    </lineage>
</organism>
<keyword evidence="3" id="KW-1185">Reference proteome</keyword>
<dbReference type="EMBL" id="BNAY01000008">
    <property type="protein sequence ID" value="GHH30386.1"/>
    <property type="molecule type" value="Genomic_DNA"/>
</dbReference>
<accession>A0ABQ3M9T3</accession>
<reference evidence="3" key="1">
    <citation type="journal article" date="2019" name="Int. J. Syst. Evol. Microbiol.">
        <title>The Global Catalogue of Microorganisms (GCM) 10K type strain sequencing project: providing services to taxonomists for standard genome sequencing and annotation.</title>
        <authorList>
            <consortium name="The Broad Institute Genomics Platform"/>
            <consortium name="The Broad Institute Genome Sequencing Center for Infectious Disease"/>
            <person name="Wu L."/>
            <person name="Ma J."/>
        </authorList>
    </citation>
    <scope>NUCLEOTIDE SEQUENCE [LARGE SCALE GENOMIC DNA]</scope>
    <source>
        <strain evidence="3">CGMCC 4.7683</strain>
    </source>
</reference>
<protein>
    <submittedName>
        <fullName evidence="2">Uncharacterized protein</fullName>
    </submittedName>
</protein>